<keyword evidence="4" id="KW-1185">Reference proteome</keyword>
<evidence type="ECO:0000313" key="3">
    <source>
        <dbReference type="EMBL" id="ODN02171.1"/>
    </source>
</evidence>
<name>A0A1D2NA97_ORCCI</name>
<evidence type="ECO:0000256" key="2">
    <source>
        <dbReference type="SAM" id="SignalP"/>
    </source>
</evidence>
<proteinExistence type="predicted"/>
<organism evidence="3 4">
    <name type="scientific">Orchesella cincta</name>
    <name type="common">Springtail</name>
    <name type="synonym">Podura cincta</name>
    <dbReference type="NCBI Taxonomy" id="48709"/>
    <lineage>
        <taxon>Eukaryota</taxon>
        <taxon>Metazoa</taxon>
        <taxon>Ecdysozoa</taxon>
        <taxon>Arthropoda</taxon>
        <taxon>Hexapoda</taxon>
        <taxon>Collembola</taxon>
        <taxon>Entomobryomorpha</taxon>
        <taxon>Entomobryoidea</taxon>
        <taxon>Orchesellidae</taxon>
        <taxon>Orchesellinae</taxon>
        <taxon>Orchesella</taxon>
    </lineage>
</organism>
<reference evidence="3 4" key="1">
    <citation type="journal article" date="2016" name="Genome Biol. Evol.">
        <title>Gene Family Evolution Reflects Adaptation to Soil Environmental Stressors in the Genome of the Collembolan Orchesella cincta.</title>
        <authorList>
            <person name="Faddeeva-Vakhrusheva A."/>
            <person name="Derks M.F."/>
            <person name="Anvar S.Y."/>
            <person name="Agamennone V."/>
            <person name="Suring W."/>
            <person name="Smit S."/>
            <person name="van Straalen N.M."/>
            <person name="Roelofs D."/>
        </authorList>
    </citation>
    <scope>NUCLEOTIDE SEQUENCE [LARGE SCALE GENOMIC DNA]</scope>
    <source>
        <tissue evidence="3">Mixed pool</tissue>
    </source>
</reference>
<gene>
    <name evidence="3" type="ORF">Ocin01_04505</name>
</gene>
<dbReference type="EMBL" id="LJIJ01000122">
    <property type="protein sequence ID" value="ODN02171.1"/>
    <property type="molecule type" value="Genomic_DNA"/>
</dbReference>
<evidence type="ECO:0000256" key="1">
    <source>
        <dbReference type="SAM" id="MobiDB-lite"/>
    </source>
</evidence>
<feature type="chain" id="PRO_5008905284" evidence="2">
    <location>
        <begin position="29"/>
        <end position="149"/>
    </location>
</feature>
<feature type="region of interest" description="Disordered" evidence="1">
    <location>
        <begin position="128"/>
        <end position="149"/>
    </location>
</feature>
<keyword evidence="2" id="KW-0732">Signal</keyword>
<protein>
    <submittedName>
        <fullName evidence="3">Uncharacterized protein</fullName>
    </submittedName>
</protein>
<accession>A0A1D2NA97</accession>
<dbReference type="Proteomes" id="UP000094527">
    <property type="component" value="Unassembled WGS sequence"/>
</dbReference>
<feature type="signal peptide" evidence="2">
    <location>
        <begin position="1"/>
        <end position="28"/>
    </location>
</feature>
<comment type="caution">
    <text evidence="3">The sequence shown here is derived from an EMBL/GenBank/DDBJ whole genome shotgun (WGS) entry which is preliminary data.</text>
</comment>
<evidence type="ECO:0000313" key="4">
    <source>
        <dbReference type="Proteomes" id="UP000094527"/>
    </source>
</evidence>
<sequence length="149" mass="17266">MIRQVRSSRLAIIVTIFVLLYLTDCANSYSGQRVLWLYVLPQSQLYHHDRIPKVVEPAPEYITSELDSVQSYSRIRRFNEFHDHSQSQPLYHSRVITPLFITEYGSDSWQARGNAEPVYYENMMTTMGNRKEDDDSSGGSTEVGVENLR</sequence>
<dbReference type="AlphaFoldDB" id="A0A1D2NA97"/>